<feature type="compositionally biased region" description="Polar residues" evidence="1">
    <location>
        <begin position="16"/>
        <end position="32"/>
    </location>
</feature>
<dbReference type="Proteomes" id="UP000663801">
    <property type="component" value="Unassembled WGS sequence"/>
</dbReference>
<keyword evidence="4" id="KW-1185">Reference proteome</keyword>
<keyword evidence="2" id="KW-0732">Signal</keyword>
<evidence type="ECO:0000256" key="1">
    <source>
        <dbReference type="SAM" id="MobiDB-lite"/>
    </source>
</evidence>
<reference evidence="3" key="1">
    <citation type="submission" date="2021-01" db="EMBL/GenBank/DDBJ databases">
        <title>KCTC 19127 draft genome.</title>
        <authorList>
            <person name="An D."/>
        </authorList>
    </citation>
    <scope>NUCLEOTIDE SEQUENCE</scope>
    <source>
        <strain evidence="3">KCTC 19127</strain>
    </source>
</reference>
<feature type="chain" id="PRO_5038540758" evidence="2">
    <location>
        <begin position="20"/>
        <end position="345"/>
    </location>
</feature>
<feature type="region of interest" description="Disordered" evidence="1">
    <location>
        <begin position="16"/>
        <end position="54"/>
    </location>
</feature>
<evidence type="ECO:0000313" key="4">
    <source>
        <dbReference type="Proteomes" id="UP000663801"/>
    </source>
</evidence>
<feature type="signal peptide" evidence="2">
    <location>
        <begin position="1"/>
        <end position="19"/>
    </location>
</feature>
<proteinExistence type="predicted"/>
<dbReference type="RefSeq" id="WP_205255502.1">
    <property type="nucleotide sequence ID" value="NZ_JAERWL010000003.1"/>
</dbReference>
<gene>
    <name evidence="3" type="ORF">JL107_02685</name>
</gene>
<feature type="compositionally biased region" description="Low complexity" evidence="1">
    <location>
        <begin position="37"/>
        <end position="49"/>
    </location>
</feature>
<sequence>MLPVIALLALAGCSSGAQDASSTDELSSSPATVSDAGGVSPPGTSTGSTDAAPVRADVQGPISFMSGTNCDRGGNSITACVYYHADLERFTGPGQLNGAFSLASFDQYENHGEIYDNHGPVSPVAGSGDPVWSSYQSKGAGIEAYVKYHVQEDPFRTEDVVGYSIDMPYVGSNSSGCTATEFLFCSKQDPGEKAYSADYHFTFSNRPITVEVHNNVPGLVLTKQRPATMAGILADPTATNQADDRATLTADGGDGRGRAYYGGYRSNQTDATLTVEYEATEAAVSTDVGVTLEIQATVNKDDPTKASPATKCEVSSPTTTSTLKCRVVVAGSNSGPSTVLVEISK</sequence>
<dbReference type="EMBL" id="JAERWL010000003">
    <property type="protein sequence ID" value="MBM9475343.1"/>
    <property type="molecule type" value="Genomic_DNA"/>
</dbReference>
<organism evidence="3 4">
    <name type="scientific">Nakamurella flavida</name>
    <dbReference type="NCBI Taxonomy" id="363630"/>
    <lineage>
        <taxon>Bacteria</taxon>
        <taxon>Bacillati</taxon>
        <taxon>Actinomycetota</taxon>
        <taxon>Actinomycetes</taxon>
        <taxon>Nakamurellales</taxon>
        <taxon>Nakamurellaceae</taxon>
        <taxon>Nakamurella</taxon>
    </lineage>
</organism>
<evidence type="ECO:0000256" key="2">
    <source>
        <dbReference type="SAM" id="SignalP"/>
    </source>
</evidence>
<name>A0A938YLQ3_9ACTN</name>
<comment type="caution">
    <text evidence="3">The sequence shown here is derived from an EMBL/GenBank/DDBJ whole genome shotgun (WGS) entry which is preliminary data.</text>
</comment>
<accession>A0A938YLQ3</accession>
<dbReference type="AlphaFoldDB" id="A0A938YLQ3"/>
<evidence type="ECO:0000313" key="3">
    <source>
        <dbReference type="EMBL" id="MBM9475343.1"/>
    </source>
</evidence>
<protein>
    <submittedName>
        <fullName evidence="3">Uncharacterized protein</fullName>
    </submittedName>
</protein>